<dbReference type="InterPro" id="IPR013342">
    <property type="entry name" value="Mandelate_racemase_C"/>
</dbReference>
<proteinExistence type="inferred from homology"/>
<dbReference type="CDD" id="cd03319">
    <property type="entry name" value="L-Ala-DL-Glu_epimerase"/>
    <property type="match status" value="1"/>
</dbReference>
<keyword evidence="10" id="KW-1185">Reference proteome</keyword>
<dbReference type="SFLD" id="SFLDS00001">
    <property type="entry name" value="Enolase"/>
    <property type="match status" value="1"/>
</dbReference>
<dbReference type="GO" id="GO:0009063">
    <property type="term" value="P:amino acid catabolic process"/>
    <property type="evidence" value="ECO:0007669"/>
    <property type="project" value="InterPro"/>
</dbReference>
<dbReference type="SUPFAM" id="SSF51604">
    <property type="entry name" value="Enolase C-terminal domain-like"/>
    <property type="match status" value="1"/>
</dbReference>
<evidence type="ECO:0000256" key="5">
    <source>
        <dbReference type="PIRSR" id="PIRSR634603-1"/>
    </source>
</evidence>
<keyword evidence="3 6" id="KW-0460">Magnesium</keyword>
<dbReference type="GO" id="GO:0006518">
    <property type="term" value="P:peptide metabolic process"/>
    <property type="evidence" value="ECO:0007669"/>
    <property type="project" value="UniProtKB-ARBA"/>
</dbReference>
<organism evidence="9 10">
    <name type="scientific">Pseudidiomarina aestuarii</name>
    <dbReference type="NCBI Taxonomy" id="624146"/>
    <lineage>
        <taxon>Bacteria</taxon>
        <taxon>Pseudomonadati</taxon>
        <taxon>Pseudomonadota</taxon>
        <taxon>Gammaproteobacteria</taxon>
        <taxon>Alteromonadales</taxon>
        <taxon>Idiomarinaceae</taxon>
        <taxon>Pseudidiomarina</taxon>
    </lineage>
</organism>
<dbReference type="Pfam" id="PF13378">
    <property type="entry name" value="MR_MLE_C"/>
    <property type="match status" value="1"/>
</dbReference>
<dbReference type="SUPFAM" id="SSF54826">
    <property type="entry name" value="Enolase N-terminal domain-like"/>
    <property type="match status" value="1"/>
</dbReference>
<dbReference type="FunFam" id="3.30.390.10:FF:000009">
    <property type="entry name" value="Hydrophobic dipeptide epimerase"/>
    <property type="match status" value="1"/>
</dbReference>
<feature type="active site" description="Proton acceptor; specific for (R)-substrate epimerization" evidence="5">
    <location>
        <position position="182"/>
    </location>
</feature>
<sequence>MFMACLIVRDDAYPSVEGKPMKISAVKVAELNVEMHHAIKTPIGDISAARNVVVKIETDAGVFGWGETSPMAAITGDSQASAYAMGLDMAKLLIGQDPLAIETNLRLLRRYCSQATSILCAFDIALYDLAAKQANMPLYQFLGGSLRELETDHTIGHQSSVLGTVARAKDLVKQGFNTIKLKTGRPGQEDIEHIEAVRAAVGETVKLRIDCNQGWDYPTAVANIRLLKELNIEYVEQPLAAWDVDGFARLRANSALPICADESVFTHVDALRLVKADAVDFLNIKLVKSGGINTALKISSIAEAAGIRCMIGCFGESRLGLSAAAHLASAYPNIHFIDLDSALHFCHDPVTGGIEIIENSGGKMIIPAGIGHGAELDEAELDHITCITA</sequence>
<comment type="similarity">
    <text evidence="1 7">Belongs to the mandelate racemase/muconate lactonizing enzyme family.</text>
</comment>
<dbReference type="InterPro" id="IPR034603">
    <property type="entry name" value="Dipeptide_epimerase"/>
</dbReference>
<dbReference type="InterPro" id="IPR029017">
    <property type="entry name" value="Enolase-like_N"/>
</dbReference>
<name>A0A7Z7ET43_9GAMM</name>
<dbReference type="EMBL" id="PIPR01000002">
    <property type="protein sequence ID" value="RUO39446.1"/>
    <property type="molecule type" value="Genomic_DNA"/>
</dbReference>
<dbReference type="Gene3D" id="3.30.390.10">
    <property type="entry name" value="Enolase-like, N-terminal domain"/>
    <property type="match status" value="1"/>
</dbReference>
<feature type="binding site" evidence="6">
    <location>
        <position position="236"/>
    </location>
    <ligand>
        <name>Mg(2+)</name>
        <dbReference type="ChEBI" id="CHEBI:18420"/>
    </ligand>
</feature>
<evidence type="ECO:0000313" key="10">
    <source>
        <dbReference type="Proteomes" id="UP000287766"/>
    </source>
</evidence>
<keyword evidence="2 6" id="KW-0479">Metal-binding</keyword>
<comment type="cofactor">
    <cofactor evidence="6 7">
        <name>Mg(2+)</name>
        <dbReference type="ChEBI" id="CHEBI:18420"/>
    </cofactor>
    <text evidence="6 7">Binds 1 Mg(2+) ion per subunit.</text>
</comment>
<feature type="domain" description="Mandelate racemase/muconate lactonizing enzyme C-terminal" evidence="8">
    <location>
        <begin position="162"/>
        <end position="257"/>
    </location>
</feature>
<dbReference type="Gene3D" id="3.20.20.120">
    <property type="entry name" value="Enolase-like C-terminal domain"/>
    <property type="match status" value="1"/>
</dbReference>
<dbReference type="PROSITE" id="PS00909">
    <property type="entry name" value="MR_MLE_2"/>
    <property type="match status" value="1"/>
</dbReference>
<evidence type="ECO:0000256" key="6">
    <source>
        <dbReference type="PIRSR" id="PIRSR634603-3"/>
    </source>
</evidence>
<dbReference type="SFLD" id="SFLDF00009">
    <property type="entry name" value="o-succinylbenzoate_synthase"/>
    <property type="match status" value="1"/>
</dbReference>
<gene>
    <name evidence="9" type="ORF">CWE22_09090</name>
</gene>
<dbReference type="InterPro" id="IPR018110">
    <property type="entry name" value="Mandel_Rmase/mucon_lact_enz_CS"/>
</dbReference>
<dbReference type="EC" id="5.1.1.-" evidence="7"/>
<dbReference type="GO" id="GO:0046872">
    <property type="term" value="F:metal ion binding"/>
    <property type="evidence" value="ECO:0007669"/>
    <property type="project" value="UniProtKB-KW"/>
</dbReference>
<dbReference type="AlphaFoldDB" id="A0A7Z7ET43"/>
<evidence type="ECO:0000256" key="3">
    <source>
        <dbReference type="ARBA" id="ARBA00022842"/>
    </source>
</evidence>
<feature type="binding site" evidence="6">
    <location>
        <position position="210"/>
    </location>
    <ligand>
        <name>Mg(2+)</name>
        <dbReference type="ChEBI" id="CHEBI:18420"/>
    </ligand>
</feature>
<protein>
    <recommendedName>
        <fullName evidence="7">Dipeptide epimerase</fullName>
        <ecNumber evidence="7">5.1.1.-</ecNumber>
    </recommendedName>
</protein>
<evidence type="ECO:0000256" key="7">
    <source>
        <dbReference type="RuleBase" id="RU366006"/>
    </source>
</evidence>
<dbReference type="InterPro" id="IPR036849">
    <property type="entry name" value="Enolase-like_C_sf"/>
</dbReference>
<dbReference type="SMART" id="SM00922">
    <property type="entry name" value="MR_MLE"/>
    <property type="match status" value="1"/>
</dbReference>
<feature type="active site" description="Proton acceptor; specific for (S)-substrate epimerization" evidence="5">
    <location>
        <position position="285"/>
    </location>
</feature>
<dbReference type="InterPro" id="IPR029065">
    <property type="entry name" value="Enolase_C-like"/>
</dbReference>
<dbReference type="SFLD" id="SFLDG00180">
    <property type="entry name" value="muconate_cycloisomerase"/>
    <property type="match status" value="1"/>
</dbReference>
<dbReference type="Pfam" id="PF02746">
    <property type="entry name" value="MR_MLE_N"/>
    <property type="match status" value="1"/>
</dbReference>
<keyword evidence="4 7" id="KW-0413">Isomerase</keyword>
<dbReference type="PANTHER" id="PTHR48073">
    <property type="entry name" value="O-SUCCINYLBENZOATE SYNTHASE-RELATED"/>
    <property type="match status" value="1"/>
</dbReference>
<dbReference type="PANTHER" id="PTHR48073:SF2">
    <property type="entry name" value="O-SUCCINYLBENZOATE SYNTHASE"/>
    <property type="match status" value="1"/>
</dbReference>
<evidence type="ECO:0000259" key="8">
    <source>
        <dbReference type="SMART" id="SM00922"/>
    </source>
</evidence>
<evidence type="ECO:0000256" key="4">
    <source>
        <dbReference type="ARBA" id="ARBA00023235"/>
    </source>
</evidence>
<dbReference type="InterPro" id="IPR013341">
    <property type="entry name" value="Mandelate_racemase_N_dom"/>
</dbReference>
<evidence type="ECO:0000256" key="2">
    <source>
        <dbReference type="ARBA" id="ARBA00022723"/>
    </source>
</evidence>
<dbReference type="GO" id="GO:0016855">
    <property type="term" value="F:racemase and epimerase activity, acting on amino acids and derivatives"/>
    <property type="evidence" value="ECO:0007669"/>
    <property type="project" value="UniProtKB-UniRule"/>
</dbReference>
<evidence type="ECO:0000313" key="9">
    <source>
        <dbReference type="EMBL" id="RUO39446.1"/>
    </source>
</evidence>
<reference evidence="10" key="1">
    <citation type="journal article" date="2018" name="Front. Microbiol.">
        <title>Genome-Based Analysis Reveals the Taxonomy and Diversity of the Family Idiomarinaceae.</title>
        <authorList>
            <person name="Liu Y."/>
            <person name="Lai Q."/>
            <person name="Shao Z."/>
        </authorList>
    </citation>
    <scope>NUCLEOTIDE SEQUENCE [LARGE SCALE GENOMIC DNA]</scope>
    <source>
        <strain evidence="10">KYW314</strain>
    </source>
</reference>
<accession>A0A7Z7ET43</accession>
<feature type="binding site" evidence="6">
    <location>
        <position position="261"/>
    </location>
    <ligand>
        <name>Mg(2+)</name>
        <dbReference type="ChEBI" id="CHEBI:18420"/>
    </ligand>
</feature>
<evidence type="ECO:0000256" key="1">
    <source>
        <dbReference type="ARBA" id="ARBA00008031"/>
    </source>
</evidence>
<dbReference type="Proteomes" id="UP000287766">
    <property type="component" value="Unassembled WGS sequence"/>
</dbReference>
<comment type="caution">
    <text evidence="9">The sequence shown here is derived from an EMBL/GenBank/DDBJ whole genome shotgun (WGS) entry which is preliminary data.</text>
</comment>